<feature type="transmembrane region" description="Helical" evidence="7">
    <location>
        <begin position="423"/>
        <end position="445"/>
    </location>
</feature>
<dbReference type="InterPro" id="IPR011701">
    <property type="entry name" value="MFS"/>
</dbReference>
<evidence type="ECO:0000256" key="7">
    <source>
        <dbReference type="SAM" id="Phobius"/>
    </source>
</evidence>
<feature type="transmembrane region" description="Helical" evidence="7">
    <location>
        <begin position="258"/>
        <end position="280"/>
    </location>
</feature>
<feature type="transmembrane region" description="Helical" evidence="7">
    <location>
        <begin position="184"/>
        <end position="205"/>
    </location>
</feature>
<reference evidence="9" key="1">
    <citation type="journal article" date="2020" name="Stud. Mycol.">
        <title>101 Dothideomycetes genomes: a test case for predicting lifestyles and emergence of pathogens.</title>
        <authorList>
            <person name="Haridas S."/>
            <person name="Albert R."/>
            <person name="Binder M."/>
            <person name="Bloem J."/>
            <person name="Labutti K."/>
            <person name="Salamov A."/>
            <person name="Andreopoulos B."/>
            <person name="Baker S."/>
            <person name="Barry K."/>
            <person name="Bills G."/>
            <person name="Bluhm B."/>
            <person name="Cannon C."/>
            <person name="Castanera R."/>
            <person name="Culley D."/>
            <person name="Daum C."/>
            <person name="Ezra D."/>
            <person name="Gonzalez J."/>
            <person name="Henrissat B."/>
            <person name="Kuo A."/>
            <person name="Liang C."/>
            <person name="Lipzen A."/>
            <person name="Lutzoni F."/>
            <person name="Magnuson J."/>
            <person name="Mondo S."/>
            <person name="Nolan M."/>
            <person name="Ohm R."/>
            <person name="Pangilinan J."/>
            <person name="Park H.-J."/>
            <person name="Ramirez L."/>
            <person name="Alfaro M."/>
            <person name="Sun H."/>
            <person name="Tritt A."/>
            <person name="Yoshinaga Y."/>
            <person name="Zwiers L.-H."/>
            <person name="Turgeon B."/>
            <person name="Goodwin S."/>
            <person name="Spatafora J."/>
            <person name="Crous P."/>
            <person name="Grigoriev I."/>
        </authorList>
    </citation>
    <scope>NUCLEOTIDE SEQUENCE</scope>
    <source>
        <strain evidence="9">CBS 627.86</strain>
    </source>
</reference>
<feature type="compositionally biased region" description="Polar residues" evidence="6">
    <location>
        <begin position="22"/>
        <end position="34"/>
    </location>
</feature>
<feature type="transmembrane region" description="Helical" evidence="7">
    <location>
        <begin position="53"/>
        <end position="75"/>
    </location>
</feature>
<dbReference type="EMBL" id="ML977337">
    <property type="protein sequence ID" value="KAF2110752.1"/>
    <property type="molecule type" value="Genomic_DNA"/>
</dbReference>
<feature type="transmembrane region" description="Helical" evidence="7">
    <location>
        <begin position="366"/>
        <end position="386"/>
    </location>
</feature>
<keyword evidence="5 7" id="KW-0472">Membrane</keyword>
<evidence type="ECO:0000256" key="6">
    <source>
        <dbReference type="SAM" id="MobiDB-lite"/>
    </source>
</evidence>
<dbReference type="Pfam" id="PF07690">
    <property type="entry name" value="MFS_1"/>
    <property type="match status" value="1"/>
</dbReference>
<evidence type="ECO:0000259" key="8">
    <source>
        <dbReference type="PROSITE" id="PS50850"/>
    </source>
</evidence>
<evidence type="ECO:0000256" key="2">
    <source>
        <dbReference type="ARBA" id="ARBA00007520"/>
    </source>
</evidence>
<dbReference type="PANTHER" id="PTHR23501:SF193">
    <property type="entry name" value="MULTIDRUG TRANSPORTER, PUTATIVE (AFU_ORTHOLOGUE AFUA_8G00940)-RELATED"/>
    <property type="match status" value="1"/>
</dbReference>
<protein>
    <submittedName>
        <fullName evidence="9">Efflux pump protein</fullName>
    </submittedName>
</protein>
<feature type="transmembrane region" description="Helical" evidence="7">
    <location>
        <begin position="535"/>
        <end position="556"/>
    </location>
</feature>
<sequence>MSTPQDRPSSPKQDNIDIEKSVPTSLHSKTSTMDATPRAESFHSNDDMPKDQYLSGLKLITVIVAVSLVCFLVLLDQSILSTATPLITTQFHSLPDVGWYAGAFQLSSAALQPLTGKLYTHFRIKYTFLIFLFVFEVGSLLCGVAQSSLMLIVGRAVAGLGSSGLMNGGLTIITVVAPLEKRPLFTGMALGISQLGLVSGPLIGGALTEYTTWRWCFYINLPLGALVAAAVLPLHIPDINILNEKFGYVLIRKTIPELDLPGFALFAPASVMFLLALQFGSAHTYSWSSPTIIGLFVGAGATGLIFIAWEYKQGARAMIPGFLLKQRFAYSSFIYSASLMSALATASYYLPIYFQAVTGASPTMSGVYLLPSILSMMFLGVGSGALLSRTGYYLPWAAAGGVIMCIGNGLLSTFRPHTSTGTWIGYQIIVGVGRGAGAQMAMVALQTLLPTKHIATGLAAMIFFNNFSTSIAIVLATTIFSETLKSNLNKYAPSIDIDAALAAGGGAQAVRDLVPGGGPVLDGLLLSYSKSIGTVFYMCVGFAVLGFASSWGMGWGDRRRQLKATKNRR</sequence>
<dbReference type="OrthoDB" id="10021397at2759"/>
<accession>A0A6A5YUE4</accession>
<evidence type="ECO:0000313" key="9">
    <source>
        <dbReference type="EMBL" id="KAF2110752.1"/>
    </source>
</evidence>
<feature type="domain" description="Major facilitator superfamily (MFS) profile" evidence="8">
    <location>
        <begin position="62"/>
        <end position="558"/>
    </location>
</feature>
<name>A0A6A5YUE4_9PLEO</name>
<evidence type="ECO:0000313" key="10">
    <source>
        <dbReference type="Proteomes" id="UP000799770"/>
    </source>
</evidence>
<dbReference type="PROSITE" id="PS50850">
    <property type="entry name" value="MFS"/>
    <property type="match status" value="1"/>
</dbReference>
<evidence type="ECO:0000256" key="1">
    <source>
        <dbReference type="ARBA" id="ARBA00004141"/>
    </source>
</evidence>
<dbReference type="InterPro" id="IPR036259">
    <property type="entry name" value="MFS_trans_sf"/>
</dbReference>
<feature type="transmembrane region" description="Helical" evidence="7">
    <location>
        <begin position="393"/>
        <end position="411"/>
    </location>
</feature>
<feature type="transmembrane region" description="Helical" evidence="7">
    <location>
        <begin position="292"/>
        <end position="311"/>
    </location>
</feature>
<dbReference type="GO" id="GO:0005886">
    <property type="term" value="C:plasma membrane"/>
    <property type="evidence" value="ECO:0007669"/>
    <property type="project" value="TreeGrafter"/>
</dbReference>
<dbReference type="GO" id="GO:0022857">
    <property type="term" value="F:transmembrane transporter activity"/>
    <property type="evidence" value="ECO:0007669"/>
    <property type="project" value="InterPro"/>
</dbReference>
<feature type="transmembrane region" description="Helical" evidence="7">
    <location>
        <begin position="152"/>
        <end position="177"/>
    </location>
</feature>
<feature type="transmembrane region" description="Helical" evidence="7">
    <location>
        <begin position="332"/>
        <end position="354"/>
    </location>
</feature>
<evidence type="ECO:0000256" key="5">
    <source>
        <dbReference type="ARBA" id="ARBA00023136"/>
    </source>
</evidence>
<comment type="similarity">
    <text evidence="2">Belongs to the major facilitator superfamily. TCR/Tet family.</text>
</comment>
<dbReference type="CDD" id="cd17502">
    <property type="entry name" value="MFS_Azr1_MDR_like"/>
    <property type="match status" value="1"/>
</dbReference>
<keyword evidence="10" id="KW-1185">Reference proteome</keyword>
<feature type="region of interest" description="Disordered" evidence="6">
    <location>
        <begin position="1"/>
        <end position="44"/>
    </location>
</feature>
<keyword evidence="3 7" id="KW-0812">Transmembrane</keyword>
<dbReference type="PANTHER" id="PTHR23501">
    <property type="entry name" value="MAJOR FACILITATOR SUPERFAMILY"/>
    <property type="match status" value="1"/>
</dbReference>
<organism evidence="9 10">
    <name type="scientific">Lophiotrema nucula</name>
    <dbReference type="NCBI Taxonomy" id="690887"/>
    <lineage>
        <taxon>Eukaryota</taxon>
        <taxon>Fungi</taxon>
        <taxon>Dikarya</taxon>
        <taxon>Ascomycota</taxon>
        <taxon>Pezizomycotina</taxon>
        <taxon>Dothideomycetes</taxon>
        <taxon>Pleosporomycetidae</taxon>
        <taxon>Pleosporales</taxon>
        <taxon>Lophiotremataceae</taxon>
        <taxon>Lophiotrema</taxon>
    </lineage>
</organism>
<gene>
    <name evidence="9" type="ORF">BDV96DRAFT_667166</name>
</gene>
<feature type="transmembrane region" description="Helical" evidence="7">
    <location>
        <begin position="217"/>
        <end position="237"/>
    </location>
</feature>
<dbReference type="Gene3D" id="1.20.1250.20">
    <property type="entry name" value="MFS general substrate transporter like domains"/>
    <property type="match status" value="2"/>
</dbReference>
<dbReference type="AlphaFoldDB" id="A0A6A5YUE4"/>
<dbReference type="SUPFAM" id="SSF103473">
    <property type="entry name" value="MFS general substrate transporter"/>
    <property type="match status" value="1"/>
</dbReference>
<dbReference type="Proteomes" id="UP000799770">
    <property type="component" value="Unassembled WGS sequence"/>
</dbReference>
<comment type="subcellular location">
    <subcellularLocation>
        <location evidence="1">Membrane</location>
        <topology evidence="1">Multi-pass membrane protein</topology>
    </subcellularLocation>
</comment>
<evidence type="ECO:0000256" key="4">
    <source>
        <dbReference type="ARBA" id="ARBA00022989"/>
    </source>
</evidence>
<feature type="transmembrane region" description="Helical" evidence="7">
    <location>
        <begin position="126"/>
        <end position="146"/>
    </location>
</feature>
<proteinExistence type="inferred from homology"/>
<dbReference type="InterPro" id="IPR020846">
    <property type="entry name" value="MFS_dom"/>
</dbReference>
<keyword evidence="4 7" id="KW-1133">Transmembrane helix</keyword>
<feature type="transmembrane region" description="Helical" evidence="7">
    <location>
        <begin position="457"/>
        <end position="480"/>
    </location>
</feature>
<feature type="compositionally biased region" description="Polar residues" evidence="6">
    <location>
        <begin position="1"/>
        <end position="13"/>
    </location>
</feature>
<evidence type="ECO:0000256" key="3">
    <source>
        <dbReference type="ARBA" id="ARBA00022692"/>
    </source>
</evidence>